<evidence type="ECO:0000256" key="1">
    <source>
        <dbReference type="ARBA" id="ARBA00000198"/>
    </source>
</evidence>
<dbReference type="InterPro" id="IPR000550">
    <property type="entry name" value="Hppk"/>
</dbReference>
<comment type="pathway">
    <text evidence="2">Cofactor biosynthesis; tetrahydrofolate biosynthesis; 2-amino-4-hydroxy-6-hydroxymethyl-7,8-dihydropteridine diphosphate from 7,8-dihydroneopterin triphosphate: step 4/4.</text>
</comment>
<keyword evidence="9 11" id="KW-0456">Lyase</keyword>
<gene>
    <name evidence="11" type="ORF">CTDIVETGP_1087</name>
</gene>
<dbReference type="GO" id="GO:0005524">
    <property type="term" value="F:ATP binding"/>
    <property type="evidence" value="ECO:0007669"/>
    <property type="project" value="UniProtKB-KW"/>
</dbReference>
<dbReference type="NCBIfam" id="TIGR00525">
    <property type="entry name" value="folB"/>
    <property type="match status" value="1"/>
</dbReference>
<dbReference type="GeneID" id="29418040"/>
<dbReference type="SUPFAM" id="SSF55083">
    <property type="entry name" value="6-hydroxymethyl-7,8-dihydropterin pyrophosphokinase, HPPK"/>
    <property type="match status" value="1"/>
</dbReference>
<comment type="similarity">
    <text evidence="9">Belongs to the DHNA family.</text>
</comment>
<evidence type="ECO:0000313" key="11">
    <source>
        <dbReference type="EMBL" id="CDL91017.1"/>
    </source>
</evidence>
<evidence type="ECO:0000259" key="10">
    <source>
        <dbReference type="PROSITE" id="PS00794"/>
    </source>
</evidence>
<evidence type="ECO:0000256" key="9">
    <source>
        <dbReference type="RuleBase" id="RU362079"/>
    </source>
</evidence>
<dbReference type="GO" id="GO:0046654">
    <property type="term" value="P:tetrahydrofolate biosynthetic process"/>
    <property type="evidence" value="ECO:0007669"/>
    <property type="project" value="UniProtKB-UniRule"/>
</dbReference>
<comment type="catalytic activity">
    <reaction evidence="9">
        <text>7,8-dihydroneopterin = 6-hydroxymethyl-7,8-dihydropterin + glycolaldehyde</text>
        <dbReference type="Rhea" id="RHEA:10540"/>
        <dbReference type="ChEBI" id="CHEBI:17001"/>
        <dbReference type="ChEBI" id="CHEBI:17071"/>
        <dbReference type="ChEBI" id="CHEBI:44841"/>
        <dbReference type="EC" id="4.1.2.25"/>
    </reaction>
</comment>
<dbReference type="OrthoDB" id="9808041at2"/>
<evidence type="ECO:0000256" key="3">
    <source>
        <dbReference type="ARBA" id="ARBA00009640"/>
    </source>
</evidence>
<dbReference type="InterPro" id="IPR006157">
    <property type="entry name" value="FolB_dom"/>
</dbReference>
<dbReference type="Pfam" id="PF01288">
    <property type="entry name" value="HPPK"/>
    <property type="match status" value="1"/>
</dbReference>
<dbReference type="InterPro" id="IPR035907">
    <property type="entry name" value="Hppk_sf"/>
</dbReference>
<organism evidence="11 12">
    <name type="scientific">Clostridium tyrobutyricum DIVETGP</name>
    <dbReference type="NCBI Taxonomy" id="1408889"/>
    <lineage>
        <taxon>Bacteria</taxon>
        <taxon>Bacillati</taxon>
        <taxon>Bacillota</taxon>
        <taxon>Clostridia</taxon>
        <taxon>Eubacteriales</taxon>
        <taxon>Clostridiaceae</taxon>
        <taxon>Clostridium</taxon>
    </lineage>
</organism>
<dbReference type="GO" id="GO:0046656">
    <property type="term" value="P:folic acid biosynthetic process"/>
    <property type="evidence" value="ECO:0007669"/>
    <property type="project" value="UniProtKB-UniRule"/>
</dbReference>
<dbReference type="NCBIfam" id="TIGR01498">
    <property type="entry name" value="folK"/>
    <property type="match status" value="1"/>
</dbReference>
<dbReference type="NCBIfam" id="TIGR00526">
    <property type="entry name" value="folB_dom"/>
    <property type="match status" value="1"/>
</dbReference>
<dbReference type="SUPFAM" id="SSF55620">
    <property type="entry name" value="Tetrahydrobiopterin biosynthesis enzymes-like"/>
    <property type="match status" value="1"/>
</dbReference>
<comment type="pathway">
    <text evidence="9">Cofactor biosynthesis; tetrahydrofolate biosynthesis; 2-amino-4-hydroxy-6-hydroxymethyl-7,8-dihydropteridine diphosphate from 7,8-dihydroneopterin triphosphate: step 3/4.</text>
</comment>
<evidence type="ECO:0000256" key="6">
    <source>
        <dbReference type="ARBA" id="ARBA00022777"/>
    </source>
</evidence>
<feature type="domain" description="7,8-dihydro-6-hydroxymethylpterin-pyrophosphokinase" evidence="10">
    <location>
        <begin position="206"/>
        <end position="217"/>
    </location>
</feature>
<keyword evidence="6 11" id="KW-0418">Kinase</keyword>
<protein>
    <recommendedName>
        <fullName evidence="9">Bifunctional folate synthesis protein</fullName>
    </recommendedName>
    <domain>
        <recommendedName>
            <fullName evidence="9">Dihydroneopterin aldolase</fullName>
            <shortName evidence="9">DHNA</shortName>
            <ecNumber evidence="9">4.1.2.25</ecNumber>
        </recommendedName>
        <alternativeName>
            <fullName evidence="9">7,8-dihydroneopterin aldolase</fullName>
        </alternativeName>
    </domain>
    <domain>
        <recommendedName>
            <fullName evidence="9">2-amino-4-hydroxy-6-hydroxymethyldihydropteridine pyrophosphokinase</fullName>
            <ecNumber evidence="9">2.7.6.3</ecNumber>
        </recommendedName>
        <alternativeName>
            <fullName evidence="9">6-hydroxymethyl-7,8-dihydropterin pyrophosphokinase</fullName>
            <shortName evidence="9">PPPK</shortName>
        </alternativeName>
        <alternativeName>
            <fullName evidence="9">7,8-dihydro-6-hydroxymethylpterin pyrophosphokinase</fullName>
            <shortName evidence="9">HPPK</shortName>
        </alternativeName>
    </domain>
</protein>
<evidence type="ECO:0000313" key="12">
    <source>
        <dbReference type="Proteomes" id="UP000019482"/>
    </source>
</evidence>
<sequence>MDSILINNLEIYAFHGVNQQEKELGQKFLLSAKIFIDIKEASQNDDLSKTVNYAKLCIDIENEFKKCKYNLIETAGDKLAEFVILKYDFIKGIRLTIKKPWAPIGRPVSYVAVEINKLWHNVYVSLGSNMGNKQENISKSITMIDNSKYCKVIDISSNYETKPVGYLDQHNFLNCAIHVRTILTPEQLIKFFMNIEKILKRKRIIKWGPRTIDLDILLYDNIISDSREITIPHPRMHERMFVLKPLSEIAPYVLHPILKKRIFEIENELSKKQKLI</sequence>
<dbReference type="RefSeq" id="WP_017895623.1">
    <property type="nucleotide sequence ID" value="NZ_CBXI010000016.1"/>
</dbReference>
<comment type="function">
    <text evidence="9">Catalyzes the conversion of 7,8-dihydroneopterin to 6-hydroxymethyl-7,8-dihydropterin.</text>
</comment>
<proteinExistence type="inferred from homology"/>
<keyword evidence="5" id="KW-0547">Nucleotide-binding</keyword>
<comment type="caution">
    <text evidence="11">The sequence shown here is derived from an EMBL/GenBank/DDBJ whole genome shotgun (WGS) entry which is preliminary data.</text>
</comment>
<keyword evidence="4 11" id="KW-0808">Transferase</keyword>
<dbReference type="AlphaFoldDB" id="W6NG39"/>
<dbReference type="CDD" id="cd00534">
    <property type="entry name" value="DHNA_DHNTPE"/>
    <property type="match status" value="1"/>
</dbReference>
<dbReference type="Proteomes" id="UP000019482">
    <property type="component" value="Unassembled WGS sequence"/>
</dbReference>
<dbReference type="EMBL" id="CBXI010000016">
    <property type="protein sequence ID" value="CDL91017.1"/>
    <property type="molecule type" value="Genomic_DNA"/>
</dbReference>
<dbReference type="CDD" id="cd00483">
    <property type="entry name" value="HPPK"/>
    <property type="match status" value="1"/>
</dbReference>
<dbReference type="PANTHER" id="PTHR43071:SF1">
    <property type="entry name" value="2-AMINO-4-HYDROXY-6-HYDROXYMETHYLDIHYDROPTERIDINE PYROPHOSPHOKINASE"/>
    <property type="match status" value="1"/>
</dbReference>
<evidence type="ECO:0000256" key="2">
    <source>
        <dbReference type="ARBA" id="ARBA00005051"/>
    </source>
</evidence>
<comment type="catalytic activity">
    <reaction evidence="1">
        <text>6-hydroxymethyl-7,8-dihydropterin + ATP = (7,8-dihydropterin-6-yl)methyl diphosphate + AMP + H(+)</text>
        <dbReference type="Rhea" id="RHEA:11412"/>
        <dbReference type="ChEBI" id="CHEBI:15378"/>
        <dbReference type="ChEBI" id="CHEBI:30616"/>
        <dbReference type="ChEBI" id="CHEBI:44841"/>
        <dbReference type="ChEBI" id="CHEBI:72950"/>
        <dbReference type="ChEBI" id="CHEBI:456215"/>
        <dbReference type="EC" id="2.7.6.3"/>
    </reaction>
</comment>
<evidence type="ECO:0000256" key="4">
    <source>
        <dbReference type="ARBA" id="ARBA00022679"/>
    </source>
</evidence>
<accession>W6NG39</accession>
<dbReference type="Pfam" id="PF02152">
    <property type="entry name" value="FolB"/>
    <property type="match status" value="1"/>
</dbReference>
<keyword evidence="12" id="KW-1185">Reference proteome</keyword>
<reference evidence="11 12" key="1">
    <citation type="journal article" date="2015" name="Genome Announc.">
        <title>Draft Genome Sequence of Clostridium tyrobutyricum Strain DIVETGP, Isolated from Cow's Milk for Grana Padano Production.</title>
        <authorList>
            <person name="Soggiu A."/>
            <person name="Piras C."/>
            <person name="Gaiarsa S."/>
            <person name="Sassera D."/>
            <person name="Roncada P."/>
            <person name="Bendixen E."/>
            <person name="Brasca M."/>
            <person name="Bonizzi L."/>
        </authorList>
    </citation>
    <scope>NUCLEOTIDE SEQUENCE [LARGE SCALE GENOMIC DNA]</scope>
    <source>
        <strain evidence="11 12">DIVETGP</strain>
    </source>
</reference>
<dbReference type="PANTHER" id="PTHR43071">
    <property type="entry name" value="2-AMINO-4-HYDROXY-6-HYDROXYMETHYLDIHYDROPTERIDINE PYROPHOSPHOKINASE"/>
    <property type="match status" value="1"/>
</dbReference>
<dbReference type="GO" id="GO:0016301">
    <property type="term" value="F:kinase activity"/>
    <property type="evidence" value="ECO:0007669"/>
    <property type="project" value="UniProtKB-KW"/>
</dbReference>
<dbReference type="SMART" id="SM00905">
    <property type="entry name" value="FolB"/>
    <property type="match status" value="1"/>
</dbReference>
<dbReference type="InterPro" id="IPR043133">
    <property type="entry name" value="GTP-CH-I_C/QueF"/>
</dbReference>
<comment type="similarity">
    <text evidence="3">In the N-terminal section; belongs to the DHNA family.</text>
</comment>
<dbReference type="GO" id="GO:0003848">
    <property type="term" value="F:2-amino-4-hydroxy-6-hydroxymethyldihydropteridine diphosphokinase activity"/>
    <property type="evidence" value="ECO:0007669"/>
    <property type="project" value="UniProtKB-EC"/>
</dbReference>
<dbReference type="InterPro" id="IPR006156">
    <property type="entry name" value="Dihydroneopterin_aldolase"/>
</dbReference>
<dbReference type="GO" id="GO:0004150">
    <property type="term" value="F:dihydroneopterin aldolase activity"/>
    <property type="evidence" value="ECO:0007669"/>
    <property type="project" value="UniProtKB-UniRule"/>
</dbReference>
<dbReference type="PROSITE" id="PS00794">
    <property type="entry name" value="HPPK"/>
    <property type="match status" value="1"/>
</dbReference>
<evidence type="ECO:0000256" key="7">
    <source>
        <dbReference type="ARBA" id="ARBA00022840"/>
    </source>
</evidence>
<evidence type="ECO:0000256" key="5">
    <source>
        <dbReference type="ARBA" id="ARBA00022741"/>
    </source>
</evidence>
<dbReference type="EC" id="4.1.2.25" evidence="9"/>
<keyword evidence="7" id="KW-0067">ATP-binding</keyword>
<dbReference type="UniPathway" id="UPA00077">
    <property type="reaction ID" value="UER00154"/>
</dbReference>
<dbReference type="Gene3D" id="3.30.1130.10">
    <property type="match status" value="1"/>
</dbReference>
<dbReference type="EC" id="2.7.6.3" evidence="9"/>
<name>W6NG39_CLOTY</name>
<keyword evidence="8 9" id="KW-0289">Folate biosynthesis</keyword>
<dbReference type="Gene3D" id="3.30.70.560">
    <property type="entry name" value="7,8-Dihydro-6-hydroxymethylpterin-pyrophosphokinase HPPK"/>
    <property type="match status" value="1"/>
</dbReference>
<evidence type="ECO:0000256" key="8">
    <source>
        <dbReference type="ARBA" id="ARBA00022909"/>
    </source>
</evidence>